<feature type="signal peptide" evidence="8">
    <location>
        <begin position="1"/>
        <end position="28"/>
    </location>
</feature>
<dbReference type="InterPro" id="IPR023828">
    <property type="entry name" value="Peptidase_S8_Ser-AS"/>
</dbReference>
<feature type="domain" description="Peptidase S8/S53" evidence="9">
    <location>
        <begin position="136"/>
        <end position="535"/>
    </location>
</feature>
<evidence type="ECO:0000256" key="3">
    <source>
        <dbReference type="ARBA" id="ARBA00022801"/>
    </source>
</evidence>
<dbReference type="Gene3D" id="3.40.50.200">
    <property type="entry name" value="Peptidase S8/S53 domain"/>
    <property type="match status" value="2"/>
</dbReference>
<evidence type="ECO:0000259" key="9">
    <source>
        <dbReference type="Pfam" id="PF00082"/>
    </source>
</evidence>
<name>A0ABS4JWR1_9FIRM</name>
<keyword evidence="3 5" id="KW-0378">Hydrolase</keyword>
<dbReference type="InterPro" id="IPR023827">
    <property type="entry name" value="Peptidase_S8_Asp-AS"/>
</dbReference>
<evidence type="ECO:0000256" key="2">
    <source>
        <dbReference type="ARBA" id="ARBA00022670"/>
    </source>
</evidence>
<dbReference type="PROSITE" id="PS00137">
    <property type="entry name" value="SUBTILASE_HIS"/>
    <property type="match status" value="1"/>
</dbReference>
<evidence type="ECO:0000256" key="6">
    <source>
        <dbReference type="RuleBase" id="RU003355"/>
    </source>
</evidence>
<feature type="active site" description="Charge relay system" evidence="5">
    <location>
        <position position="498"/>
    </location>
</feature>
<dbReference type="PRINTS" id="PR00723">
    <property type="entry name" value="SUBTILISIN"/>
</dbReference>
<reference evidence="10 11" key="1">
    <citation type="submission" date="2021-03" db="EMBL/GenBank/DDBJ databases">
        <title>Genomic Encyclopedia of Type Strains, Phase IV (KMG-IV): sequencing the most valuable type-strain genomes for metagenomic binning, comparative biology and taxonomic classification.</title>
        <authorList>
            <person name="Goeker M."/>
        </authorList>
    </citation>
    <scope>NUCLEOTIDE SEQUENCE [LARGE SCALE GENOMIC DNA]</scope>
    <source>
        <strain evidence="10 11">DSM 27138</strain>
    </source>
</reference>
<feature type="compositionally biased region" description="Low complexity" evidence="7">
    <location>
        <begin position="73"/>
        <end position="84"/>
    </location>
</feature>
<proteinExistence type="inferred from homology"/>
<feature type="region of interest" description="Disordered" evidence="7">
    <location>
        <begin position="73"/>
        <end position="113"/>
    </location>
</feature>
<evidence type="ECO:0000256" key="8">
    <source>
        <dbReference type="SAM" id="SignalP"/>
    </source>
</evidence>
<dbReference type="PROSITE" id="PS00138">
    <property type="entry name" value="SUBTILASE_SER"/>
    <property type="match status" value="1"/>
</dbReference>
<dbReference type="SUPFAM" id="SSF52743">
    <property type="entry name" value="Subtilisin-like"/>
    <property type="match status" value="1"/>
</dbReference>
<evidence type="ECO:0000313" key="10">
    <source>
        <dbReference type="EMBL" id="MBP2019973.1"/>
    </source>
</evidence>
<dbReference type="PROSITE" id="PS00136">
    <property type="entry name" value="SUBTILASE_ASP"/>
    <property type="match status" value="1"/>
</dbReference>
<dbReference type="InterPro" id="IPR050131">
    <property type="entry name" value="Peptidase_S8_subtilisin-like"/>
</dbReference>
<evidence type="ECO:0000256" key="5">
    <source>
        <dbReference type="PROSITE-ProRule" id="PRU01240"/>
    </source>
</evidence>
<keyword evidence="8" id="KW-0732">Signal</keyword>
<dbReference type="GO" id="GO:0006508">
    <property type="term" value="P:proteolysis"/>
    <property type="evidence" value="ECO:0007669"/>
    <property type="project" value="UniProtKB-KW"/>
</dbReference>
<dbReference type="PROSITE" id="PS51892">
    <property type="entry name" value="SUBTILASE"/>
    <property type="match status" value="1"/>
</dbReference>
<feature type="active site" description="Charge relay system" evidence="5">
    <location>
        <position position="317"/>
    </location>
</feature>
<gene>
    <name evidence="10" type="ORF">J2Z79_003420</name>
</gene>
<feature type="active site" description="Charge relay system" evidence="5">
    <location>
        <position position="145"/>
    </location>
</feature>
<protein>
    <submittedName>
        <fullName evidence="10">Subtilisin family serine protease</fullName>
    </submittedName>
</protein>
<keyword evidence="4 5" id="KW-0720">Serine protease</keyword>
<dbReference type="InterPro" id="IPR036852">
    <property type="entry name" value="Peptidase_S8/S53_dom_sf"/>
</dbReference>
<comment type="caution">
    <text evidence="10">The sequence shown here is derived from an EMBL/GenBank/DDBJ whole genome shotgun (WGS) entry which is preliminary data.</text>
</comment>
<dbReference type="Pfam" id="PF00082">
    <property type="entry name" value="Peptidase_S8"/>
    <property type="match status" value="1"/>
</dbReference>
<keyword evidence="2 5" id="KW-0645">Protease</keyword>
<comment type="similarity">
    <text evidence="1 5 6">Belongs to the peptidase S8 family.</text>
</comment>
<evidence type="ECO:0000256" key="7">
    <source>
        <dbReference type="SAM" id="MobiDB-lite"/>
    </source>
</evidence>
<evidence type="ECO:0000256" key="4">
    <source>
        <dbReference type="ARBA" id="ARBA00022825"/>
    </source>
</evidence>
<dbReference type="RefSeq" id="WP_209468076.1">
    <property type="nucleotide sequence ID" value="NZ_JAGGLG010000041.1"/>
</dbReference>
<dbReference type="PANTHER" id="PTHR43806">
    <property type="entry name" value="PEPTIDASE S8"/>
    <property type="match status" value="1"/>
</dbReference>
<feature type="chain" id="PRO_5045167227" evidence="8">
    <location>
        <begin position="29"/>
        <end position="1106"/>
    </location>
</feature>
<dbReference type="GO" id="GO:0008233">
    <property type="term" value="F:peptidase activity"/>
    <property type="evidence" value="ECO:0007669"/>
    <property type="project" value="UniProtKB-KW"/>
</dbReference>
<keyword evidence="11" id="KW-1185">Reference proteome</keyword>
<evidence type="ECO:0000256" key="1">
    <source>
        <dbReference type="ARBA" id="ARBA00011073"/>
    </source>
</evidence>
<organism evidence="10 11">
    <name type="scientific">Symbiobacterium terraclitae</name>
    <dbReference type="NCBI Taxonomy" id="557451"/>
    <lineage>
        <taxon>Bacteria</taxon>
        <taxon>Bacillati</taxon>
        <taxon>Bacillota</taxon>
        <taxon>Clostridia</taxon>
        <taxon>Eubacteriales</taxon>
        <taxon>Symbiobacteriaceae</taxon>
        <taxon>Symbiobacterium</taxon>
    </lineage>
</organism>
<dbReference type="PANTHER" id="PTHR43806:SF11">
    <property type="entry name" value="CEREVISIN-RELATED"/>
    <property type="match status" value="1"/>
</dbReference>
<dbReference type="InterPro" id="IPR022398">
    <property type="entry name" value="Peptidase_S8_His-AS"/>
</dbReference>
<dbReference type="InterPro" id="IPR000209">
    <property type="entry name" value="Peptidase_S8/S53_dom"/>
</dbReference>
<dbReference type="EMBL" id="JAGGLG010000041">
    <property type="protein sequence ID" value="MBP2019973.1"/>
    <property type="molecule type" value="Genomic_DNA"/>
</dbReference>
<dbReference type="Proteomes" id="UP001519289">
    <property type="component" value="Unassembled WGS sequence"/>
</dbReference>
<dbReference type="InterPro" id="IPR015500">
    <property type="entry name" value="Peptidase_S8_subtilisin-rel"/>
</dbReference>
<accession>A0ABS4JWR1</accession>
<evidence type="ECO:0000313" key="11">
    <source>
        <dbReference type="Proteomes" id="UP001519289"/>
    </source>
</evidence>
<sequence length="1106" mass="117297">MQQPRRWAARLALLLLLTSLFSALPPSAGQLSGADPAGGDLAPDASGAGMDDIAVYPGGLAPAPEVEMAAGALPGPEAEPASGAVVAPETDDPVATPKPALPPPSNTGAAEPGGRMAVNLAAAGISAFRAAEGVDGSGVTIAVIDSGIDPSHPDLRTTPDGRPKLVDWKDFTGEGRVITDRPVPWGEVYTAPDGRVFTLPAARSAGGTARFGYWDESKVPGLINRDLDRNGFQTDRFGVLLLDPEVPGLFTQVYVDVDNDGDFRDETPLTVFREGGEWARLGRYRSGAAAERQLGFVVADIDPAGGSVQFGFDSLGHGTQVAGVAAAYGESRLVGAAPGAQLMALKVLTSQDNGNWFAVREAIAYAAQRGAQVINVSLGGLAVSASYDTQASAWLSQVAKTYGVLIVLAADNSGPGLSSGTTVGGANELLTVGAYYSPEMWLRDYGYQVAGETVWWRSGMGPRADGAYIPSLVAPGGSPAPSPRWLHPEGYTTAVGTSIAAPHVSGAAALMLQAAGRDGLPRDGSSLKRAMESGARSLAGLEAYEQGSGLLDVPAAYAALGRLRPVPGLTAQMAGGGEGLLARSYIPGSDAFVLVNPTDRAVQVQIASTAPWVTPALRAAVIPAGQSRTVNLTIDPPAAPGVHSAYIIITDPSQEIPSLRIPVTYVRPLITASGSSYQRTDRLSDARYRRYFVEVAPGTSQLSIATRVSTGPDGRPLGAVQLQVFRPDGYLVYRSDEIGYRAQGLSALFQTQDPVAGVWEVVVVALPREGAAGSEAEYQVQVESGSRVAALPLRLPLPANARVEVGLRVTNPGLPFTGRALAYGLTEESLSVPWRVVRQAGRIDEFTLSASVARLRLEIANVLPASAQVHLWLYRYDRERGWHPYWQATGTNRDGLVIELQNVQAGFYHVFVQHDGPVPRDLQYQYRRLVAVEAFGIGARDEVDRRERGARWEVPLTFYTPATPGRYHGYVILLDEETGDSVAWLPLEVSVGLAELKVTPLVSRLQLNQAGTVVLELQDAASGAPVDGVVTVDGRRYRSRQGRVTVAVKPTSTVHTLRVEADLPGYQFYSAEFPLPVQQVWLSHPAGTEPATEHEAWRSRAGWLLR</sequence>